<gene>
    <name evidence="1" type="ORF">ACFOLC_12825</name>
</gene>
<dbReference type="Proteomes" id="UP001595740">
    <property type="component" value="Unassembled WGS sequence"/>
</dbReference>
<sequence>MRLVQSVLIQSRLIQSRLIQAALLLCLLAVAGGAVASRKTDKLDANQYAWSGAIRWGDFEGAWNLVDPKIREAQPVSDLEFERYKQVQITSYRDRGSNLDKKAGTAVRDVEIGVVNRHTLAERSVRYREQWRWDEEGKTWWLTTGLPDLWDGL</sequence>
<protein>
    <submittedName>
        <fullName evidence="1">Uncharacterized protein</fullName>
    </submittedName>
</protein>
<proteinExistence type="predicted"/>
<accession>A0ABV7RQF7</accession>
<evidence type="ECO:0000313" key="1">
    <source>
        <dbReference type="EMBL" id="MFC3551886.1"/>
    </source>
</evidence>
<keyword evidence="2" id="KW-1185">Reference proteome</keyword>
<reference evidence="2" key="1">
    <citation type="journal article" date="2019" name="Int. J. Syst. Evol. Microbiol.">
        <title>The Global Catalogue of Microorganisms (GCM) 10K type strain sequencing project: providing services to taxonomists for standard genome sequencing and annotation.</title>
        <authorList>
            <consortium name="The Broad Institute Genomics Platform"/>
            <consortium name="The Broad Institute Genome Sequencing Center for Infectious Disease"/>
            <person name="Wu L."/>
            <person name="Ma J."/>
        </authorList>
    </citation>
    <scope>NUCLEOTIDE SEQUENCE [LARGE SCALE GENOMIC DNA]</scope>
    <source>
        <strain evidence="2">KCTC 42875</strain>
    </source>
</reference>
<dbReference type="RefSeq" id="WP_386759655.1">
    <property type="nucleotide sequence ID" value="NZ_JBHRXK010000006.1"/>
</dbReference>
<name>A0ABV7RQF7_9GAMM</name>
<organism evidence="1 2">
    <name type="scientific">Lysobacter cavernae</name>
    <dbReference type="NCBI Taxonomy" id="1685901"/>
    <lineage>
        <taxon>Bacteria</taxon>
        <taxon>Pseudomonadati</taxon>
        <taxon>Pseudomonadota</taxon>
        <taxon>Gammaproteobacteria</taxon>
        <taxon>Lysobacterales</taxon>
        <taxon>Lysobacteraceae</taxon>
        <taxon>Lysobacter</taxon>
    </lineage>
</organism>
<comment type="caution">
    <text evidence="1">The sequence shown here is derived from an EMBL/GenBank/DDBJ whole genome shotgun (WGS) entry which is preliminary data.</text>
</comment>
<dbReference type="EMBL" id="JBHRXK010000006">
    <property type="protein sequence ID" value="MFC3551886.1"/>
    <property type="molecule type" value="Genomic_DNA"/>
</dbReference>
<evidence type="ECO:0000313" key="2">
    <source>
        <dbReference type="Proteomes" id="UP001595740"/>
    </source>
</evidence>